<sequence length="58" mass="6869">MKYTDQIVKRAKINDSSFFFEETTKEYYFTCAGCSLMYKIIIFIDISEHDIKKTINVS</sequence>
<accession>A0AA47EJE7</accession>
<name>A0AA47EJE7_9CLOT</name>
<protein>
    <submittedName>
        <fullName evidence="1">Uncharacterized protein</fullName>
    </submittedName>
</protein>
<organism evidence="1 2">
    <name type="scientific">Clostridium estertheticum</name>
    <dbReference type="NCBI Taxonomy" id="238834"/>
    <lineage>
        <taxon>Bacteria</taxon>
        <taxon>Bacillati</taxon>
        <taxon>Bacillota</taxon>
        <taxon>Clostridia</taxon>
        <taxon>Eubacteriales</taxon>
        <taxon>Clostridiaceae</taxon>
        <taxon>Clostridium</taxon>
    </lineage>
</organism>
<dbReference type="EMBL" id="CP086239">
    <property type="protein sequence ID" value="WAG61001.1"/>
    <property type="molecule type" value="Genomic_DNA"/>
</dbReference>
<evidence type="ECO:0000313" key="1">
    <source>
        <dbReference type="EMBL" id="WAG61001.1"/>
    </source>
</evidence>
<dbReference type="RefSeq" id="WP_216119752.1">
    <property type="nucleotide sequence ID" value="NZ_JAHLDP010000001.1"/>
</dbReference>
<dbReference type="Proteomes" id="UP001164733">
    <property type="component" value="Chromosome"/>
</dbReference>
<evidence type="ECO:0000313" key="2">
    <source>
        <dbReference type="Proteomes" id="UP001164733"/>
    </source>
</evidence>
<reference evidence="1" key="1">
    <citation type="submission" date="2021-11" db="EMBL/GenBank/DDBJ databases">
        <title>Clostridia strains as spoilage organisms.</title>
        <authorList>
            <person name="Wambui J."/>
            <person name="Stevens M.J.A."/>
            <person name="Stephan R."/>
        </authorList>
    </citation>
    <scope>NUCLEOTIDE SEQUENCE</scope>
    <source>
        <strain evidence="1">CF009</strain>
    </source>
</reference>
<gene>
    <name evidence="1" type="ORF">LL038_01760</name>
</gene>
<proteinExistence type="predicted"/>
<dbReference type="AlphaFoldDB" id="A0AA47EJE7"/>